<organism evidence="1 2">
    <name type="scientific">Plutella xylostella</name>
    <name type="common">Diamondback moth</name>
    <name type="synonym">Plutella maculipennis</name>
    <dbReference type="NCBI Taxonomy" id="51655"/>
    <lineage>
        <taxon>Eukaryota</taxon>
        <taxon>Metazoa</taxon>
        <taxon>Ecdysozoa</taxon>
        <taxon>Arthropoda</taxon>
        <taxon>Hexapoda</taxon>
        <taxon>Insecta</taxon>
        <taxon>Pterygota</taxon>
        <taxon>Neoptera</taxon>
        <taxon>Endopterygota</taxon>
        <taxon>Lepidoptera</taxon>
        <taxon>Glossata</taxon>
        <taxon>Ditrysia</taxon>
        <taxon>Yponomeutoidea</taxon>
        <taxon>Plutellidae</taxon>
        <taxon>Plutella</taxon>
    </lineage>
</organism>
<comment type="caution">
    <text evidence="1">The sequence shown here is derived from an EMBL/GenBank/DDBJ whole genome shotgun (WGS) entry which is preliminary data.</text>
</comment>
<proteinExistence type="predicted"/>
<accession>A0ABQ7Q2D7</accession>
<evidence type="ECO:0000313" key="2">
    <source>
        <dbReference type="Proteomes" id="UP000823941"/>
    </source>
</evidence>
<protein>
    <submittedName>
        <fullName evidence="1">Uncharacterized protein</fullName>
    </submittedName>
</protein>
<keyword evidence="2" id="KW-1185">Reference proteome</keyword>
<dbReference type="EMBL" id="JAHIBW010000022">
    <property type="protein sequence ID" value="KAG7299304.1"/>
    <property type="molecule type" value="Genomic_DNA"/>
</dbReference>
<gene>
    <name evidence="1" type="ORF">JYU34_016224</name>
</gene>
<dbReference type="Proteomes" id="UP000823941">
    <property type="component" value="Chromosome 22"/>
</dbReference>
<sequence length="74" mass="8259">MLVPPPQIGDITPVNGIPDFNMSFIKRSYYGFVKLPAQPPQTFRAQICDSRYTPNDVCARSNYTILTLHTGDLG</sequence>
<evidence type="ECO:0000313" key="1">
    <source>
        <dbReference type="EMBL" id="KAG7299304.1"/>
    </source>
</evidence>
<name>A0ABQ7Q2D7_PLUXY</name>
<reference evidence="1 2" key="1">
    <citation type="submission" date="2021-06" db="EMBL/GenBank/DDBJ databases">
        <title>A haploid diamondback moth (Plutella xylostella L.) genome assembly resolves 31 chromosomes and identifies a diamide resistance mutation.</title>
        <authorList>
            <person name="Ward C.M."/>
            <person name="Perry K.D."/>
            <person name="Baker G."/>
            <person name="Powis K."/>
            <person name="Heckel D.G."/>
            <person name="Baxter S.W."/>
        </authorList>
    </citation>
    <scope>NUCLEOTIDE SEQUENCE [LARGE SCALE GENOMIC DNA]</scope>
    <source>
        <strain evidence="1 2">LV</strain>
        <tissue evidence="1">Single pupa</tissue>
    </source>
</reference>